<keyword evidence="2" id="KW-1185">Reference proteome</keyword>
<proteinExistence type="predicted"/>
<dbReference type="AlphaFoldDB" id="A0A1H4B366"/>
<evidence type="ECO:0000313" key="1">
    <source>
        <dbReference type="EMBL" id="SEA42590.1"/>
    </source>
</evidence>
<accession>A0A1H4B366</accession>
<name>A0A1H4B366_9GAMM</name>
<protein>
    <recommendedName>
        <fullName evidence="3">GTPase</fullName>
    </recommendedName>
</protein>
<reference evidence="2" key="1">
    <citation type="submission" date="2016-10" db="EMBL/GenBank/DDBJ databases">
        <authorList>
            <person name="Varghese N."/>
            <person name="Submissions S."/>
        </authorList>
    </citation>
    <scope>NUCLEOTIDE SEQUENCE [LARGE SCALE GENOMIC DNA]</scope>
    <source>
        <strain evidence="2">CGMCC 1.10657</strain>
    </source>
</reference>
<gene>
    <name evidence="1" type="ORF">SAMN05216562_3074</name>
</gene>
<dbReference type="OrthoDB" id="5724405at2"/>
<sequence>MQDAVQEVAAATAAEAQQKLFAILQLPAQSLPELSCGCATERQLFSWLEQYDLQPYQPADQLRLAGLLSTLIDEVAVWQAPASKRLGMLDLLREYTVACVEAMAIQRAVMANAQTAQLRKTILAAVRLLQQLGKGFAGVVRQLDGESGLALLLRDRRARSLQRAVDSYARVIQVVSLFGLGTPQHCWRNMQILLRLAQLQKLDGKTVGDTLNPRSKSCTAGTYLQAALFASANPTQLNSREQEQLWGLTRDWSREAQIVFAYTERDNGLLASLALDQPPIPANRLGSCKVDLRHFTAPQGWKVDLTNLLGVLERQMKRRYDPLLERLRHGWASKTGRSERRTPLQQTCEFVIGIGAICHHLGADGAGHGTTRQEFFQSSEQNRDLLRLDVESVDYRTGGAVGEYDVVLPTAPSLRREARARAGGGAERIAERYRPQVANVLNCSGRGIGLSLPPSSSDKLRIGELVGIRLQEKWQVAVVRWQHTLPDHSRAGVEVLAAESMPVQVQRHTAAGHLSAPIAGLLVKSAAEDKPALILPVPLFKSHDSVELLAQSDPQPVTLQRQTLATGSFARFEFV</sequence>
<dbReference type="RefSeq" id="WP_091390692.1">
    <property type="nucleotide sequence ID" value="NZ_FNQO01000004.1"/>
</dbReference>
<evidence type="ECO:0000313" key="2">
    <source>
        <dbReference type="Proteomes" id="UP000198658"/>
    </source>
</evidence>
<evidence type="ECO:0008006" key="3">
    <source>
        <dbReference type="Google" id="ProtNLM"/>
    </source>
</evidence>
<dbReference type="EMBL" id="FNQO01000004">
    <property type="protein sequence ID" value="SEA42590.1"/>
    <property type="molecule type" value="Genomic_DNA"/>
</dbReference>
<dbReference type="STRING" id="658218.SAMN05216562_3074"/>
<dbReference type="Proteomes" id="UP000198658">
    <property type="component" value="Unassembled WGS sequence"/>
</dbReference>
<organism evidence="1 2">
    <name type="scientific">Microbulbifer marinus</name>
    <dbReference type="NCBI Taxonomy" id="658218"/>
    <lineage>
        <taxon>Bacteria</taxon>
        <taxon>Pseudomonadati</taxon>
        <taxon>Pseudomonadota</taxon>
        <taxon>Gammaproteobacteria</taxon>
        <taxon>Cellvibrionales</taxon>
        <taxon>Microbulbiferaceae</taxon>
        <taxon>Microbulbifer</taxon>
    </lineage>
</organism>